<evidence type="ECO:0000256" key="7">
    <source>
        <dbReference type="ARBA" id="ARBA00022980"/>
    </source>
</evidence>
<dbReference type="GO" id="GO:0006412">
    <property type="term" value="P:translation"/>
    <property type="evidence" value="ECO:0007669"/>
    <property type="project" value="InterPro"/>
</dbReference>
<keyword evidence="2 9" id="KW-0479">Metal-binding</keyword>
<name>Q4V414_DROME</name>
<dbReference type="SUPFAM" id="SSF57829">
    <property type="entry name" value="Zn-binding ribosomal proteins"/>
    <property type="match status" value="1"/>
</dbReference>
<evidence type="ECO:0000256" key="6">
    <source>
        <dbReference type="ARBA" id="ARBA00022884"/>
    </source>
</evidence>
<evidence type="ECO:0000256" key="1">
    <source>
        <dbReference type="ARBA" id="ARBA00009805"/>
    </source>
</evidence>
<dbReference type="InterPro" id="IPR018267">
    <property type="entry name" value="Ribosomal_eL37_CS"/>
</dbReference>
<dbReference type="Gene3D" id="2.20.25.30">
    <property type="match status" value="1"/>
</dbReference>
<evidence type="ECO:0000256" key="4">
    <source>
        <dbReference type="ARBA" id="ARBA00022771"/>
    </source>
</evidence>
<dbReference type="GO" id="GO:0008270">
    <property type="term" value="F:zinc ion binding"/>
    <property type="evidence" value="ECO:0007669"/>
    <property type="project" value="UniProtKB-KW"/>
</dbReference>
<sequence>MTKGTTSFGKRHNKTHTICRRCGNSSYHRRNRSAPSRLSCGQDPKLQLVPKGQGSQGAGNGKDAVPQESAPSFSQRIA</sequence>
<dbReference type="GO" id="GO:1990904">
    <property type="term" value="C:ribonucleoprotein complex"/>
    <property type="evidence" value="ECO:0007669"/>
    <property type="project" value="UniProtKB-KW"/>
</dbReference>
<dbReference type="GO" id="GO:0003735">
    <property type="term" value="F:structural constituent of ribosome"/>
    <property type="evidence" value="ECO:0007669"/>
    <property type="project" value="InterPro"/>
</dbReference>
<evidence type="ECO:0000256" key="2">
    <source>
        <dbReference type="ARBA" id="ARBA00022723"/>
    </source>
</evidence>
<keyword evidence="3 9" id="KW-0699">rRNA-binding</keyword>
<dbReference type="EMBL" id="BT023192">
    <property type="protein sequence ID" value="AAY55608.1"/>
    <property type="molecule type" value="mRNA"/>
</dbReference>
<keyword evidence="7 9" id="KW-0689">Ribosomal protein</keyword>
<feature type="region of interest" description="Disordered" evidence="10">
    <location>
        <begin position="25"/>
        <end position="78"/>
    </location>
</feature>
<protein>
    <recommendedName>
        <fullName evidence="9">Ribosomal protein L37</fullName>
    </recommendedName>
</protein>
<reference evidence="11" key="1">
    <citation type="submission" date="2005-05" db="EMBL/GenBank/DDBJ databases">
        <authorList>
            <person name="Stapleton M."/>
            <person name="Carlson J."/>
            <person name="Chavez C."/>
            <person name="Frise E."/>
            <person name="George R."/>
            <person name="Pacleb J."/>
            <person name="Park S."/>
            <person name="Wan K."/>
            <person name="Yu C."/>
            <person name="Celniker S."/>
        </authorList>
    </citation>
    <scope>NUCLEOTIDE SEQUENCE</scope>
</reference>
<keyword evidence="4" id="KW-0863">Zinc-finger</keyword>
<dbReference type="AlphaFoldDB" id="Q4V414"/>
<dbReference type="InterPro" id="IPR001569">
    <property type="entry name" value="Ribosomal_eL37"/>
</dbReference>
<evidence type="ECO:0000256" key="3">
    <source>
        <dbReference type="ARBA" id="ARBA00022730"/>
    </source>
</evidence>
<accession>Q4V414</accession>
<keyword evidence="6 9" id="KW-0694">RNA-binding</keyword>
<evidence type="ECO:0000313" key="11">
    <source>
        <dbReference type="EMBL" id="AAY55608.1"/>
    </source>
</evidence>
<evidence type="ECO:0000256" key="8">
    <source>
        <dbReference type="ARBA" id="ARBA00023274"/>
    </source>
</evidence>
<dbReference type="InterPro" id="IPR011331">
    <property type="entry name" value="Ribosomal_eL37/eL43"/>
</dbReference>
<keyword evidence="5 9" id="KW-0862">Zinc</keyword>
<dbReference type="GO" id="GO:0005840">
    <property type="term" value="C:ribosome"/>
    <property type="evidence" value="ECO:0007669"/>
    <property type="project" value="UniProtKB-KW"/>
</dbReference>
<comment type="function">
    <text evidence="9">Component of the large ribosomal subunit. The ribosome is a large ribonucleoprotein complex responsible for the synthesis of proteins in the cell.</text>
</comment>
<organism evidence="11">
    <name type="scientific">Drosophila melanogaster</name>
    <name type="common">Fruit fly</name>
    <dbReference type="NCBI Taxonomy" id="7227"/>
    <lineage>
        <taxon>Eukaryota</taxon>
        <taxon>Metazoa</taxon>
        <taxon>Ecdysozoa</taxon>
        <taxon>Arthropoda</taxon>
        <taxon>Hexapoda</taxon>
        <taxon>Insecta</taxon>
        <taxon>Pterygota</taxon>
        <taxon>Neoptera</taxon>
        <taxon>Endopterygota</taxon>
        <taxon>Diptera</taxon>
        <taxon>Brachycera</taxon>
        <taxon>Muscomorpha</taxon>
        <taxon>Ephydroidea</taxon>
        <taxon>Drosophilidae</taxon>
        <taxon>Drosophila</taxon>
        <taxon>Sophophora</taxon>
    </lineage>
</organism>
<gene>
    <name evidence="11" type="primary">CG9873</name>
</gene>
<proteinExistence type="evidence at transcript level"/>
<evidence type="ECO:0000256" key="9">
    <source>
        <dbReference type="RuleBase" id="RU000576"/>
    </source>
</evidence>
<evidence type="ECO:0000256" key="10">
    <source>
        <dbReference type="SAM" id="MobiDB-lite"/>
    </source>
</evidence>
<dbReference type="GO" id="GO:0019843">
    <property type="term" value="F:rRNA binding"/>
    <property type="evidence" value="ECO:0007669"/>
    <property type="project" value="UniProtKB-KW"/>
</dbReference>
<dbReference type="InterPro" id="IPR011332">
    <property type="entry name" value="Ribosomal_zn-bd"/>
</dbReference>
<feature type="compositionally biased region" description="Polar residues" evidence="10">
    <location>
        <begin position="69"/>
        <end position="78"/>
    </location>
</feature>
<comment type="similarity">
    <text evidence="1 9">Belongs to the eukaryotic ribosomal protein eL37 family.</text>
</comment>
<evidence type="ECO:0000256" key="5">
    <source>
        <dbReference type="ARBA" id="ARBA00022833"/>
    </source>
</evidence>
<dbReference type="Pfam" id="PF01907">
    <property type="entry name" value="Ribosomal_L37e"/>
    <property type="match status" value="1"/>
</dbReference>
<keyword evidence="8 9" id="KW-0687">Ribonucleoprotein</keyword>
<dbReference type="PROSITE" id="PS01077">
    <property type="entry name" value="RIBOSOMAL_L37E"/>
    <property type="match status" value="1"/>
</dbReference>